<proteinExistence type="predicted"/>
<evidence type="ECO:0000313" key="3">
    <source>
        <dbReference type="Proteomes" id="UP000535954"/>
    </source>
</evidence>
<feature type="region of interest" description="Disordered" evidence="1">
    <location>
        <begin position="39"/>
        <end position="59"/>
    </location>
</feature>
<dbReference type="EMBL" id="JAAQYH010000020">
    <property type="protein sequence ID" value="NNA76752.1"/>
    <property type="molecule type" value="Genomic_DNA"/>
</dbReference>
<dbReference type="AlphaFoldDB" id="A0A7Y1M827"/>
<protein>
    <submittedName>
        <fullName evidence="2">Uncharacterized protein</fullName>
    </submittedName>
</protein>
<accession>A0A7Y1M827</accession>
<evidence type="ECO:0000256" key="1">
    <source>
        <dbReference type="SAM" id="MobiDB-lite"/>
    </source>
</evidence>
<gene>
    <name evidence="2" type="ORF">HBO13_29395</name>
</gene>
<reference evidence="2 3" key="1">
    <citation type="journal article" date="2020" name="Front. Microbiol.">
        <title>Genetic Organization of the aprX-lipA2 Operon Affects the Proteolytic Potential of Pseudomonas Species in Milk.</title>
        <authorList>
            <person name="Maier C."/>
            <person name="Huptas C."/>
            <person name="von Neubeck M."/>
            <person name="Scherer S."/>
            <person name="Wenning M."/>
            <person name="Lucking G."/>
        </authorList>
    </citation>
    <scope>NUCLEOTIDE SEQUENCE [LARGE SCALE GENOMIC DNA]</scope>
    <source>
        <strain evidence="2 3">WS 5405</strain>
    </source>
</reference>
<dbReference type="RefSeq" id="WP_169900515.1">
    <property type="nucleotide sequence ID" value="NZ_JAAQYH010000020.1"/>
</dbReference>
<name>A0A7Y1M827_9PSED</name>
<sequence length="59" mass="6806">MNYRRATLLEELLHEQRKQTAILERIEKQQGLLIQALAEEQGDDPDAQPLTYIDGSRVV</sequence>
<comment type="caution">
    <text evidence="2">The sequence shown here is derived from an EMBL/GenBank/DDBJ whole genome shotgun (WGS) entry which is preliminary data.</text>
</comment>
<organism evidence="2 3">
    <name type="scientific">Pseudomonas lactis</name>
    <dbReference type="NCBI Taxonomy" id="1615674"/>
    <lineage>
        <taxon>Bacteria</taxon>
        <taxon>Pseudomonadati</taxon>
        <taxon>Pseudomonadota</taxon>
        <taxon>Gammaproteobacteria</taxon>
        <taxon>Pseudomonadales</taxon>
        <taxon>Pseudomonadaceae</taxon>
        <taxon>Pseudomonas</taxon>
    </lineage>
</organism>
<dbReference type="Proteomes" id="UP000535954">
    <property type="component" value="Unassembled WGS sequence"/>
</dbReference>
<evidence type="ECO:0000313" key="2">
    <source>
        <dbReference type="EMBL" id="NNA76752.1"/>
    </source>
</evidence>